<dbReference type="AlphaFoldDB" id="A0A1B6K8P8"/>
<dbReference type="InterPro" id="IPR019368">
    <property type="entry name" value="Ribosomal_mS29"/>
</dbReference>
<evidence type="ECO:0000256" key="3">
    <source>
        <dbReference type="ARBA" id="ARBA00022946"/>
    </source>
</evidence>
<dbReference type="InterPro" id="IPR027417">
    <property type="entry name" value="P-loop_NTPase"/>
</dbReference>
<organism evidence="8">
    <name type="scientific">Graphocephala atropunctata</name>
    <dbReference type="NCBI Taxonomy" id="36148"/>
    <lineage>
        <taxon>Eukaryota</taxon>
        <taxon>Metazoa</taxon>
        <taxon>Ecdysozoa</taxon>
        <taxon>Arthropoda</taxon>
        <taxon>Hexapoda</taxon>
        <taxon>Insecta</taxon>
        <taxon>Pterygota</taxon>
        <taxon>Neoptera</taxon>
        <taxon>Paraneoptera</taxon>
        <taxon>Hemiptera</taxon>
        <taxon>Auchenorrhyncha</taxon>
        <taxon>Membracoidea</taxon>
        <taxon>Cicadellidae</taxon>
        <taxon>Cicadellinae</taxon>
        <taxon>Cicadellini</taxon>
        <taxon>Graphocephala</taxon>
    </lineage>
</organism>
<protein>
    <recommendedName>
        <fullName evidence="7">Small ribosomal subunit protein mS29</fullName>
    </recommendedName>
</protein>
<evidence type="ECO:0000256" key="2">
    <source>
        <dbReference type="ARBA" id="ARBA00009863"/>
    </source>
</evidence>
<evidence type="ECO:0000256" key="6">
    <source>
        <dbReference type="ARBA" id="ARBA00023274"/>
    </source>
</evidence>
<comment type="subcellular location">
    <subcellularLocation>
        <location evidence="1">Mitochondrion</location>
    </subcellularLocation>
</comment>
<keyword evidence="6" id="KW-0687">Ribonucleoprotein</keyword>
<sequence>MSSYRYLRSSFAFHLYNRGFSTEAATATFQQPKVAVRTQQSDPTNHTKDDVGKLYTMPMNVRNKLFPKYILPKYFEQLSDTFHETNIIVRQPAVELIDYLKRADYNRPVIRYVIYGKYGCGKTLTLIHAMNYAYNNNFIIVYVPSVWRWFHWSKEVVSAERDPAIIDLPLDASAWLKHFELTNAELISKLDLRLSKTYEWTRREKSVENSPLNELVFFGINRAKFACQVIDALLYELKNHACQNSCKVFAAIDGYNGFFQTTSRLKTAERVQLVPANVSLTHSFSSFIKNDWNNGAAVLVADDHATVKGHYNFHLPFHLLQKAGVESIDPFIPINVPEYSPLEFQNYLDYLEEKRWLQRPEGRDEIDFITQRNPRLVNTYCANR</sequence>
<dbReference type="Pfam" id="PF10236">
    <property type="entry name" value="DAP3"/>
    <property type="match status" value="1"/>
</dbReference>
<keyword evidence="4" id="KW-0689">Ribosomal protein</keyword>
<dbReference type="EMBL" id="GEBQ01032150">
    <property type="protein sequence ID" value="JAT07827.1"/>
    <property type="molecule type" value="Transcribed_RNA"/>
</dbReference>
<comment type="similarity">
    <text evidence="2">Belongs to the mitochondrion-specific ribosomal protein mS29 family.</text>
</comment>
<gene>
    <name evidence="8" type="ORF">g.16686</name>
</gene>
<dbReference type="InterPro" id="IPR008092">
    <property type="entry name" value="Ribosomal_mS29_met"/>
</dbReference>
<dbReference type="PANTHER" id="PTHR12810">
    <property type="entry name" value="MITOCHONDRIAL 28S RIBOSOMAL PROTEIN S29"/>
    <property type="match status" value="1"/>
</dbReference>
<dbReference type="GO" id="GO:0005763">
    <property type="term" value="C:mitochondrial small ribosomal subunit"/>
    <property type="evidence" value="ECO:0007669"/>
    <property type="project" value="TreeGrafter"/>
</dbReference>
<dbReference type="GO" id="GO:0003735">
    <property type="term" value="F:structural constituent of ribosome"/>
    <property type="evidence" value="ECO:0007669"/>
    <property type="project" value="TreeGrafter"/>
</dbReference>
<dbReference type="GO" id="GO:0006915">
    <property type="term" value="P:apoptotic process"/>
    <property type="evidence" value="ECO:0007669"/>
    <property type="project" value="InterPro"/>
</dbReference>
<evidence type="ECO:0000256" key="1">
    <source>
        <dbReference type="ARBA" id="ARBA00004173"/>
    </source>
</evidence>
<keyword evidence="5" id="KW-0496">Mitochondrion</keyword>
<proteinExistence type="inferred from homology"/>
<evidence type="ECO:0000256" key="5">
    <source>
        <dbReference type="ARBA" id="ARBA00023128"/>
    </source>
</evidence>
<dbReference type="PRINTS" id="PR01716">
    <property type="entry name" value="DEATHASSOCP3"/>
</dbReference>
<reference evidence="8" key="1">
    <citation type="submission" date="2015-11" db="EMBL/GenBank/DDBJ databases">
        <title>De novo transcriptome assembly of four potential Pierce s Disease insect vectors from Arizona vineyards.</title>
        <authorList>
            <person name="Tassone E.E."/>
        </authorList>
    </citation>
    <scope>NUCLEOTIDE SEQUENCE</scope>
</reference>
<accession>A0A1B6K8P8</accession>
<keyword evidence="3" id="KW-0809">Transit peptide</keyword>
<evidence type="ECO:0000256" key="4">
    <source>
        <dbReference type="ARBA" id="ARBA00022980"/>
    </source>
</evidence>
<evidence type="ECO:0000313" key="8">
    <source>
        <dbReference type="EMBL" id="JAT07827.1"/>
    </source>
</evidence>
<name>A0A1B6K8P8_9HEMI</name>
<evidence type="ECO:0000256" key="7">
    <source>
        <dbReference type="ARBA" id="ARBA00035140"/>
    </source>
</evidence>
<dbReference type="PANTHER" id="PTHR12810:SF0">
    <property type="entry name" value="SMALL RIBOSOMAL SUBUNIT PROTEIN MS29"/>
    <property type="match status" value="1"/>
</dbReference>
<dbReference type="SUPFAM" id="SSF52540">
    <property type="entry name" value="P-loop containing nucleoside triphosphate hydrolases"/>
    <property type="match status" value="1"/>
</dbReference>